<dbReference type="GO" id="GO:0016887">
    <property type="term" value="F:ATP hydrolysis activity"/>
    <property type="evidence" value="ECO:0007669"/>
    <property type="project" value="InterPro"/>
</dbReference>
<dbReference type="Gene3D" id="3.40.50.1000">
    <property type="entry name" value="HAD superfamily/HAD-like"/>
    <property type="match status" value="1"/>
</dbReference>
<dbReference type="InterPro" id="IPR036412">
    <property type="entry name" value="HAD-like_sf"/>
</dbReference>
<dbReference type="Gene3D" id="1.20.1110.10">
    <property type="entry name" value="Calcium-transporting ATPase, transmembrane domain"/>
    <property type="match status" value="1"/>
</dbReference>
<dbReference type="GO" id="GO:0019829">
    <property type="term" value="F:ATPase-coupled monoatomic cation transmembrane transporter activity"/>
    <property type="evidence" value="ECO:0007669"/>
    <property type="project" value="TreeGrafter"/>
</dbReference>
<dbReference type="PRINTS" id="PR00120">
    <property type="entry name" value="HATPASE"/>
</dbReference>
<keyword evidence="2" id="KW-0472">Membrane</keyword>
<dbReference type="InterPro" id="IPR001757">
    <property type="entry name" value="P_typ_ATPase"/>
</dbReference>
<accession>A0A840SPD3</accession>
<gene>
    <name evidence="3" type="ORF">HNP73_003831</name>
</gene>
<evidence type="ECO:0000256" key="1">
    <source>
        <dbReference type="ARBA" id="ARBA00004651"/>
    </source>
</evidence>
<sequence>MTGDGVNDAPALKQADVGTAMGLKRTDAAREAAQTVLLDDTFASIVAAVSEGRRVCDNIRKVIAWTLPKTAARPLR</sequence>
<keyword evidence="2" id="KW-1003">Cell membrane</keyword>
<keyword evidence="4" id="KW-1185">Reference proteome</keyword>
<comment type="subcellular location">
    <subcellularLocation>
        <location evidence="1">Cell membrane</location>
        <topology evidence="1">Multi-pass membrane protein</topology>
    </subcellularLocation>
</comment>
<evidence type="ECO:0000256" key="2">
    <source>
        <dbReference type="ARBA" id="ARBA00022475"/>
    </source>
</evidence>
<reference evidence="3 4" key="1">
    <citation type="submission" date="2020-08" db="EMBL/GenBank/DDBJ databases">
        <title>Genomic Encyclopedia of Type Strains, Phase IV (KMG-IV): sequencing the most valuable type-strain genomes for metagenomic binning, comparative biology and taxonomic classification.</title>
        <authorList>
            <person name="Goeker M."/>
        </authorList>
    </citation>
    <scope>NUCLEOTIDE SEQUENCE [LARGE SCALE GENOMIC DNA]</scope>
    <source>
        <strain evidence="3 4">DSM 101730</strain>
    </source>
</reference>
<organism evidence="3 4">
    <name type="scientific">Amaricoccus macauensis</name>
    <dbReference type="NCBI Taxonomy" id="57001"/>
    <lineage>
        <taxon>Bacteria</taxon>
        <taxon>Pseudomonadati</taxon>
        <taxon>Pseudomonadota</taxon>
        <taxon>Alphaproteobacteria</taxon>
        <taxon>Rhodobacterales</taxon>
        <taxon>Paracoccaceae</taxon>
        <taxon>Amaricoccus</taxon>
    </lineage>
</organism>
<evidence type="ECO:0000313" key="3">
    <source>
        <dbReference type="EMBL" id="MBB5223877.1"/>
    </source>
</evidence>
<dbReference type="GO" id="GO:1902600">
    <property type="term" value="P:proton transmembrane transport"/>
    <property type="evidence" value="ECO:0007669"/>
    <property type="project" value="TreeGrafter"/>
</dbReference>
<dbReference type="SUPFAM" id="SSF56784">
    <property type="entry name" value="HAD-like"/>
    <property type="match status" value="1"/>
</dbReference>
<protein>
    <submittedName>
        <fullName evidence="3">P-type E1-E2 ATPase</fullName>
    </submittedName>
</protein>
<dbReference type="InterPro" id="IPR050510">
    <property type="entry name" value="Cation_transp_ATPase_P-type"/>
</dbReference>
<dbReference type="InterPro" id="IPR023214">
    <property type="entry name" value="HAD_sf"/>
</dbReference>
<dbReference type="PANTHER" id="PTHR43294">
    <property type="entry name" value="SODIUM/POTASSIUM-TRANSPORTING ATPASE SUBUNIT ALPHA"/>
    <property type="match status" value="1"/>
</dbReference>
<dbReference type="PANTHER" id="PTHR43294:SF21">
    <property type="entry name" value="CATION TRANSPORTING ATPASE"/>
    <property type="match status" value="1"/>
</dbReference>
<dbReference type="NCBIfam" id="TIGR01494">
    <property type="entry name" value="ATPase_P-type"/>
    <property type="match status" value="1"/>
</dbReference>
<dbReference type="PRINTS" id="PR00119">
    <property type="entry name" value="CATATPASE"/>
</dbReference>
<dbReference type="Proteomes" id="UP000549457">
    <property type="component" value="Unassembled WGS sequence"/>
</dbReference>
<dbReference type="GO" id="GO:0005524">
    <property type="term" value="F:ATP binding"/>
    <property type="evidence" value="ECO:0007669"/>
    <property type="project" value="InterPro"/>
</dbReference>
<dbReference type="AlphaFoldDB" id="A0A840SPD3"/>
<dbReference type="EMBL" id="JACHFM010000004">
    <property type="protein sequence ID" value="MBB5223877.1"/>
    <property type="molecule type" value="Genomic_DNA"/>
</dbReference>
<name>A0A840SPD3_9RHOB</name>
<evidence type="ECO:0000313" key="4">
    <source>
        <dbReference type="Proteomes" id="UP000549457"/>
    </source>
</evidence>
<dbReference type="GO" id="GO:0005886">
    <property type="term" value="C:plasma membrane"/>
    <property type="evidence" value="ECO:0007669"/>
    <property type="project" value="UniProtKB-SubCell"/>
</dbReference>
<proteinExistence type="predicted"/>
<comment type="caution">
    <text evidence="3">The sequence shown here is derived from an EMBL/GenBank/DDBJ whole genome shotgun (WGS) entry which is preliminary data.</text>
</comment>